<reference evidence="4 6" key="1">
    <citation type="submission" date="2018-05" db="EMBL/GenBank/DDBJ databases">
        <title>Complete genome sequence of the Type Strain of Streptomyces spongiicola HNM0071, the producer of staurosporine.</title>
        <authorList>
            <person name="Zhou S."/>
            <person name="Huang X."/>
        </authorList>
    </citation>
    <scope>NUCLEOTIDE SEQUENCE [LARGE SCALE GENOMIC DNA]</scope>
    <source>
        <strain evidence="4 6">HNM0071</strain>
    </source>
</reference>
<dbReference type="EMBL" id="CP029254">
    <property type="protein sequence ID" value="AWK11925.1"/>
    <property type="molecule type" value="Genomic_DNA"/>
</dbReference>
<evidence type="ECO:0000313" key="6">
    <source>
        <dbReference type="Proteomes" id="UP000245051"/>
    </source>
</evidence>
<dbReference type="InterPro" id="IPR036890">
    <property type="entry name" value="HATPase_C_sf"/>
</dbReference>
<dbReference type="PANTHER" id="PTHR35526">
    <property type="entry name" value="ANTI-SIGMA-F FACTOR RSBW-RELATED"/>
    <property type="match status" value="1"/>
</dbReference>
<dbReference type="KEGG" id="sspo:DDQ41_26755"/>
<dbReference type="OrthoDB" id="5184679at2"/>
<dbReference type="Proteomes" id="UP000245051">
    <property type="component" value="Chromosome"/>
</dbReference>
<dbReference type="GO" id="GO:0004674">
    <property type="term" value="F:protein serine/threonine kinase activity"/>
    <property type="evidence" value="ECO:0007669"/>
    <property type="project" value="UniProtKB-KW"/>
</dbReference>
<dbReference type="PANTHER" id="PTHR35526:SF3">
    <property type="entry name" value="ANTI-SIGMA-F FACTOR RSBW"/>
    <property type="match status" value="1"/>
</dbReference>
<evidence type="ECO:0000313" key="5">
    <source>
        <dbReference type="EMBL" id="GBP98986.1"/>
    </source>
</evidence>
<evidence type="ECO:0000259" key="3">
    <source>
        <dbReference type="Pfam" id="PF13581"/>
    </source>
</evidence>
<feature type="domain" description="Histidine kinase/HSP90-like ATPase" evidence="3">
    <location>
        <begin position="28"/>
        <end position="137"/>
    </location>
</feature>
<evidence type="ECO:0000313" key="7">
    <source>
        <dbReference type="Proteomes" id="UP000265354"/>
    </source>
</evidence>
<dbReference type="CDD" id="cd16936">
    <property type="entry name" value="HATPase_RsbW-like"/>
    <property type="match status" value="1"/>
</dbReference>
<evidence type="ECO:0000256" key="2">
    <source>
        <dbReference type="SAM" id="MobiDB-lite"/>
    </source>
</evidence>
<dbReference type="InterPro" id="IPR050267">
    <property type="entry name" value="Anti-sigma-factor_SerPK"/>
</dbReference>
<gene>
    <name evidence="4" type="ORF">DDQ41_26755</name>
    <name evidence="5" type="ORF">SSP531S_03800</name>
</gene>
<evidence type="ECO:0000256" key="1">
    <source>
        <dbReference type="ARBA" id="ARBA00022527"/>
    </source>
</evidence>
<keyword evidence="1" id="KW-0418">Kinase</keyword>
<feature type="region of interest" description="Disordered" evidence="2">
    <location>
        <begin position="1"/>
        <end position="23"/>
    </location>
</feature>
<dbReference type="GO" id="GO:0005524">
    <property type="term" value="F:ATP binding"/>
    <property type="evidence" value="ECO:0007669"/>
    <property type="project" value="UniProtKB-KW"/>
</dbReference>
<organism evidence="5 7">
    <name type="scientific">Streptomyces spongiicola</name>
    <dbReference type="NCBI Taxonomy" id="1690221"/>
    <lineage>
        <taxon>Bacteria</taxon>
        <taxon>Bacillati</taxon>
        <taxon>Actinomycetota</taxon>
        <taxon>Actinomycetes</taxon>
        <taxon>Kitasatosporales</taxon>
        <taxon>Streptomycetaceae</taxon>
        <taxon>Streptomyces</taxon>
    </lineage>
</organism>
<keyword evidence="1" id="KW-0808">Transferase</keyword>
<dbReference type="Proteomes" id="UP000265354">
    <property type="component" value="Unassembled WGS sequence"/>
</dbReference>
<keyword evidence="5" id="KW-0067">ATP-binding</keyword>
<evidence type="ECO:0000313" key="4">
    <source>
        <dbReference type="EMBL" id="AWK11925.1"/>
    </source>
</evidence>
<reference evidence="5 7" key="2">
    <citation type="submission" date="2018-07" db="EMBL/GenBank/DDBJ databases">
        <title>Whole Genome Shotgun Sequence of Streptomyces spongiicola strain 531S.</title>
        <authorList>
            <person name="Dohra H."/>
            <person name="Kodani S."/>
        </authorList>
    </citation>
    <scope>NUCLEOTIDE SEQUENCE [LARGE SCALE GENOMIC DNA]</scope>
    <source>
        <strain evidence="5 7">531S</strain>
    </source>
</reference>
<proteinExistence type="predicted"/>
<dbReference type="EMBL" id="BGZL01000001">
    <property type="protein sequence ID" value="GBP98986.1"/>
    <property type="molecule type" value="Genomic_DNA"/>
</dbReference>
<dbReference type="AlphaFoldDB" id="A0A2S1Z6E7"/>
<accession>A0A2S1Z6E7</accession>
<dbReference type="Pfam" id="PF13581">
    <property type="entry name" value="HATPase_c_2"/>
    <property type="match status" value="1"/>
</dbReference>
<sequence length="155" mass="16463">MTMLSGDVAGDHRPARPPVPASAAAARDQVERLLEEHFRGAPRHGAPTVALTDALLVASELVTNAIRHGGGVTGFAARVTGEGLVLTVRDRSPEAPTVRLRTEGHAFPMGGYGWPLVQRLATRIHIAPVREGKTIRVLLPLTPDPSPEPGPSRSR</sequence>
<keyword evidence="1" id="KW-0723">Serine/threonine-protein kinase</keyword>
<dbReference type="InterPro" id="IPR003594">
    <property type="entry name" value="HATPase_dom"/>
</dbReference>
<protein>
    <submittedName>
        <fullName evidence="5">ATP-binding protein</fullName>
    </submittedName>
</protein>
<dbReference type="SUPFAM" id="SSF55874">
    <property type="entry name" value="ATPase domain of HSP90 chaperone/DNA topoisomerase II/histidine kinase"/>
    <property type="match status" value="1"/>
</dbReference>
<dbReference type="Gene3D" id="3.30.565.10">
    <property type="entry name" value="Histidine kinase-like ATPase, C-terminal domain"/>
    <property type="match status" value="1"/>
</dbReference>
<keyword evidence="5" id="KW-0547">Nucleotide-binding</keyword>
<name>A0A2S1Z6E7_9ACTN</name>
<keyword evidence="6" id="KW-1185">Reference proteome</keyword>